<evidence type="ECO:0000256" key="4">
    <source>
        <dbReference type="ARBA" id="ARBA00022475"/>
    </source>
</evidence>
<evidence type="ECO:0000256" key="7">
    <source>
        <dbReference type="ARBA" id="ARBA00023136"/>
    </source>
</evidence>
<accession>G5LNM8</accession>
<name>G5LNM8_SALET</name>
<keyword evidence="3" id="KW-0813">Transport</keyword>
<dbReference type="Pfam" id="PF00005">
    <property type="entry name" value="ABC_tran"/>
    <property type="match status" value="1"/>
</dbReference>
<evidence type="ECO:0000256" key="1">
    <source>
        <dbReference type="ARBA" id="ARBA00004417"/>
    </source>
</evidence>
<comment type="caution">
    <text evidence="9">The sequence shown here is derived from an EMBL/GenBank/DDBJ whole genome shotgun (WGS) entry which is preliminary data.</text>
</comment>
<evidence type="ECO:0000313" key="10">
    <source>
        <dbReference type="Proteomes" id="UP000004642"/>
    </source>
</evidence>
<keyword evidence="4" id="KW-1003">Cell membrane</keyword>
<evidence type="ECO:0000256" key="2">
    <source>
        <dbReference type="ARBA" id="ARBA00005417"/>
    </source>
</evidence>
<dbReference type="InterPro" id="IPR003439">
    <property type="entry name" value="ABC_transporter-like_ATP-bd"/>
</dbReference>
<dbReference type="PATRIC" id="fig|913241.3.peg.1719"/>
<evidence type="ECO:0000259" key="8">
    <source>
        <dbReference type="PROSITE" id="PS50893"/>
    </source>
</evidence>
<dbReference type="GO" id="GO:0005886">
    <property type="term" value="C:plasma membrane"/>
    <property type="evidence" value="ECO:0007669"/>
    <property type="project" value="UniProtKB-SubCell"/>
</dbReference>
<feature type="domain" description="ABC transporter" evidence="8">
    <location>
        <begin position="7"/>
        <end position="241"/>
    </location>
</feature>
<sequence length="246" mass="27819">MILMALLELKEISKEYSGKKVLDTVSLKIQSGDMKVVMGPSGCGKTTLLRCLLRLEEPDYGDIYFHGRNIYDKEFTILEFRKKVGCVFQNYALYRHLNVMDNITLALCKVFGMPGQLAREKALHELQKLDMVSHSAKYPSQLSGGQQQRVALARTMVTDPELIIFDEPTSALDPLMTREVGMLIKQLHDNGVTILCVTHDIRLARLLSDNVTFLNHGKIRAEGAFTDLALRETDPDIHCFFSEAQR</sequence>
<dbReference type="InterPro" id="IPR050086">
    <property type="entry name" value="MetN_ABC_transporter-like"/>
</dbReference>
<comment type="similarity">
    <text evidence="2">Belongs to the ABC transporter superfamily.</text>
</comment>
<gene>
    <name evidence="9" type="ORF">LTSEALA_2262</name>
</gene>
<dbReference type="SUPFAM" id="SSF52540">
    <property type="entry name" value="P-loop containing nucleoside triphosphate hydrolases"/>
    <property type="match status" value="1"/>
</dbReference>
<dbReference type="InterPro" id="IPR027417">
    <property type="entry name" value="P-loop_NTPase"/>
</dbReference>
<evidence type="ECO:0000313" key="9">
    <source>
        <dbReference type="EMBL" id="EHC39755.1"/>
    </source>
</evidence>
<keyword evidence="7" id="KW-0472">Membrane</keyword>
<dbReference type="Gene3D" id="3.40.50.300">
    <property type="entry name" value="P-loop containing nucleotide triphosphate hydrolases"/>
    <property type="match status" value="1"/>
</dbReference>
<dbReference type="Proteomes" id="UP000004642">
    <property type="component" value="Unassembled WGS sequence"/>
</dbReference>
<comment type="subcellular location">
    <subcellularLocation>
        <location evidence="1">Cell inner membrane</location>
        <topology evidence="1">Peripheral membrane protein</topology>
    </subcellularLocation>
</comment>
<dbReference type="SMART" id="SM00382">
    <property type="entry name" value="AAA"/>
    <property type="match status" value="1"/>
</dbReference>
<dbReference type="GO" id="GO:0016887">
    <property type="term" value="F:ATP hydrolysis activity"/>
    <property type="evidence" value="ECO:0007669"/>
    <property type="project" value="InterPro"/>
</dbReference>
<organism evidence="9 10">
    <name type="scientific">Salmonella enterica subsp. enterica serovar Alachua str. R6-377</name>
    <dbReference type="NCBI Taxonomy" id="913241"/>
    <lineage>
        <taxon>Bacteria</taxon>
        <taxon>Pseudomonadati</taxon>
        <taxon>Pseudomonadota</taxon>
        <taxon>Gammaproteobacteria</taxon>
        <taxon>Enterobacterales</taxon>
        <taxon>Enterobacteriaceae</taxon>
        <taxon>Salmonella</taxon>
    </lineage>
</organism>
<proteinExistence type="inferred from homology"/>
<dbReference type="PROSITE" id="PS50893">
    <property type="entry name" value="ABC_TRANSPORTER_2"/>
    <property type="match status" value="1"/>
</dbReference>
<dbReference type="AlphaFoldDB" id="G5LNM8"/>
<dbReference type="PROSITE" id="PS00211">
    <property type="entry name" value="ABC_TRANSPORTER_1"/>
    <property type="match status" value="1"/>
</dbReference>
<reference evidence="9 10" key="1">
    <citation type="journal article" date="2011" name="BMC Genomics">
        <title>Genome sequencing reveals diversification of virulence factor content and possible host adaptation in distinct subpopulations of Salmonella enterica.</title>
        <authorList>
            <person name="den Bakker H.C."/>
            <person name="Moreno Switt A.I."/>
            <person name="Govoni G."/>
            <person name="Cummings C.A."/>
            <person name="Ranieri M.L."/>
            <person name="Degoricija L."/>
            <person name="Hoelzer K."/>
            <person name="Rodriguez-Rivera L.D."/>
            <person name="Brown S."/>
            <person name="Bolchacova E."/>
            <person name="Furtado M.R."/>
            <person name="Wiedmann M."/>
        </authorList>
    </citation>
    <scope>NUCLEOTIDE SEQUENCE [LARGE SCALE GENOMIC DNA]</scope>
    <source>
        <strain evidence="9 10">R6-377</strain>
    </source>
</reference>
<dbReference type="PANTHER" id="PTHR43166:SF9">
    <property type="entry name" value="GLUTAMATE_ASPARTATE IMPORT ATP-BINDING PROTEIN GLTL"/>
    <property type="match status" value="1"/>
</dbReference>
<protein>
    <submittedName>
        <fullName evidence="9">ABC transporter ATP-binding subunit</fullName>
    </submittedName>
</protein>
<dbReference type="GO" id="GO:0005524">
    <property type="term" value="F:ATP binding"/>
    <property type="evidence" value="ECO:0007669"/>
    <property type="project" value="UniProtKB-KW"/>
</dbReference>
<keyword evidence="5" id="KW-0547">Nucleotide-binding</keyword>
<keyword evidence="6 9" id="KW-0067">ATP-binding</keyword>
<dbReference type="EMBL" id="AFCJ01000982">
    <property type="protein sequence ID" value="EHC39755.1"/>
    <property type="molecule type" value="Genomic_DNA"/>
</dbReference>
<dbReference type="PANTHER" id="PTHR43166">
    <property type="entry name" value="AMINO ACID IMPORT ATP-BINDING PROTEIN"/>
    <property type="match status" value="1"/>
</dbReference>
<dbReference type="InterPro" id="IPR017871">
    <property type="entry name" value="ABC_transporter-like_CS"/>
</dbReference>
<evidence type="ECO:0000256" key="6">
    <source>
        <dbReference type="ARBA" id="ARBA00022840"/>
    </source>
</evidence>
<dbReference type="InterPro" id="IPR003593">
    <property type="entry name" value="AAA+_ATPase"/>
</dbReference>
<evidence type="ECO:0000256" key="5">
    <source>
        <dbReference type="ARBA" id="ARBA00022741"/>
    </source>
</evidence>
<evidence type="ECO:0000256" key="3">
    <source>
        <dbReference type="ARBA" id="ARBA00022448"/>
    </source>
</evidence>